<keyword evidence="11" id="KW-1185">Reference proteome</keyword>
<comment type="catalytic activity">
    <reaction evidence="7">
        <text>a 2'-deoxycytidine in DNA + S-adenosyl-L-methionine = an N(4)-methyl-2'-deoxycytidine in DNA + S-adenosyl-L-homocysteine + H(+)</text>
        <dbReference type="Rhea" id="RHEA:16857"/>
        <dbReference type="Rhea" id="RHEA-COMP:11369"/>
        <dbReference type="Rhea" id="RHEA-COMP:13674"/>
        <dbReference type="ChEBI" id="CHEBI:15378"/>
        <dbReference type="ChEBI" id="CHEBI:57856"/>
        <dbReference type="ChEBI" id="CHEBI:59789"/>
        <dbReference type="ChEBI" id="CHEBI:85452"/>
        <dbReference type="ChEBI" id="CHEBI:137933"/>
        <dbReference type="EC" id="2.1.1.113"/>
    </reaction>
</comment>
<keyword evidence="3 10" id="KW-0808">Transferase</keyword>
<keyword evidence="6" id="KW-0238">DNA-binding</keyword>
<dbReference type="InterPro" id="IPR029063">
    <property type="entry name" value="SAM-dependent_MTases_sf"/>
</dbReference>
<dbReference type="GO" id="GO:0003677">
    <property type="term" value="F:DNA binding"/>
    <property type="evidence" value="ECO:0007669"/>
    <property type="project" value="UniProtKB-KW"/>
</dbReference>
<evidence type="ECO:0000256" key="3">
    <source>
        <dbReference type="ARBA" id="ARBA00022679"/>
    </source>
</evidence>
<dbReference type="EC" id="2.1.1.-" evidence="8"/>
<proteinExistence type="inferred from homology"/>
<dbReference type="GO" id="GO:0009307">
    <property type="term" value="P:DNA restriction-modification system"/>
    <property type="evidence" value="ECO:0007669"/>
    <property type="project" value="UniProtKB-KW"/>
</dbReference>
<evidence type="ECO:0000256" key="1">
    <source>
        <dbReference type="ARBA" id="ARBA00010203"/>
    </source>
</evidence>
<evidence type="ECO:0000313" key="11">
    <source>
        <dbReference type="Proteomes" id="UP000317835"/>
    </source>
</evidence>
<protein>
    <recommendedName>
        <fullName evidence="8">Methyltransferase</fullName>
        <ecNumber evidence="8">2.1.1.-</ecNumber>
    </recommendedName>
</protein>
<dbReference type="RefSeq" id="WP_197446325.1">
    <property type="nucleotide sequence ID" value="NZ_CP036426.1"/>
</dbReference>
<dbReference type="REBASE" id="356410">
    <property type="entry name" value="M3.PbaE1PORF49070P"/>
</dbReference>
<feature type="domain" description="DNA methylase N-4/N-6" evidence="9">
    <location>
        <begin position="51"/>
        <end position="278"/>
    </location>
</feature>
<keyword evidence="4" id="KW-0949">S-adenosyl-L-methionine</keyword>
<dbReference type="KEGG" id="tpla:ElP_49090"/>
<evidence type="ECO:0000256" key="7">
    <source>
        <dbReference type="ARBA" id="ARBA00049120"/>
    </source>
</evidence>
<evidence type="ECO:0000313" key="10">
    <source>
        <dbReference type="EMBL" id="QDV36978.1"/>
    </source>
</evidence>
<dbReference type="Gene3D" id="3.40.50.150">
    <property type="entry name" value="Vaccinia Virus protein VP39"/>
    <property type="match status" value="1"/>
</dbReference>
<name>A0A518H7Y1_9BACT</name>
<dbReference type="PRINTS" id="PR00508">
    <property type="entry name" value="S21N4MTFRASE"/>
</dbReference>
<dbReference type="Pfam" id="PF01555">
    <property type="entry name" value="N6_N4_Mtase"/>
    <property type="match status" value="1"/>
</dbReference>
<dbReference type="GO" id="GO:0008170">
    <property type="term" value="F:N-methyltransferase activity"/>
    <property type="evidence" value="ECO:0007669"/>
    <property type="project" value="InterPro"/>
</dbReference>
<evidence type="ECO:0000256" key="6">
    <source>
        <dbReference type="ARBA" id="ARBA00023125"/>
    </source>
</evidence>
<evidence type="ECO:0000256" key="8">
    <source>
        <dbReference type="RuleBase" id="RU362026"/>
    </source>
</evidence>
<sequence>MFESDVSGVATNVPEAPPGAAIVEGGEFTDRICCVDAVSGMEMLPDGCVPMTLTSPPYDGHRVYGGHRFDHETFGRVARELWRVTMPGGVVVWVVADEIRGGHTGTSFRQALHFQEIGFRLHDILVMARTGGRWFGVNHYGKVEYAFVLSKGRPRSVHLLRDRPNKHAGKLYQYRARRRDGGQRMSPRFKTVPAMGLKGPVWEYLAGFGGTTRDRYAFEHPALMPEAMATDHIVSWSRPGDLILDPFLGSGTTAKMALLNHRHYLGFEAHRPYYRLAVRRMRDAHAEYRRRLDAWLAGA</sequence>
<comment type="similarity">
    <text evidence="1">Belongs to the N(4)/N(6)-methyltransferase family. N(4) subfamily.</text>
</comment>
<accession>A0A518H7Y1</accession>
<evidence type="ECO:0000256" key="5">
    <source>
        <dbReference type="ARBA" id="ARBA00022747"/>
    </source>
</evidence>
<dbReference type="GO" id="GO:0015667">
    <property type="term" value="F:site-specific DNA-methyltransferase (cytosine-N4-specific) activity"/>
    <property type="evidence" value="ECO:0007669"/>
    <property type="project" value="UniProtKB-EC"/>
</dbReference>
<dbReference type="EMBL" id="CP036426">
    <property type="protein sequence ID" value="QDV36978.1"/>
    <property type="molecule type" value="Genomic_DNA"/>
</dbReference>
<evidence type="ECO:0000256" key="2">
    <source>
        <dbReference type="ARBA" id="ARBA00022603"/>
    </source>
</evidence>
<dbReference type="AlphaFoldDB" id="A0A518H7Y1"/>
<evidence type="ECO:0000256" key="4">
    <source>
        <dbReference type="ARBA" id="ARBA00022691"/>
    </source>
</evidence>
<dbReference type="GO" id="GO:0032259">
    <property type="term" value="P:methylation"/>
    <property type="evidence" value="ECO:0007669"/>
    <property type="project" value="UniProtKB-KW"/>
</dbReference>
<dbReference type="SUPFAM" id="SSF53335">
    <property type="entry name" value="S-adenosyl-L-methionine-dependent methyltransferases"/>
    <property type="match status" value="1"/>
</dbReference>
<reference evidence="10 11" key="1">
    <citation type="submission" date="2019-02" db="EMBL/GenBank/DDBJ databases">
        <title>Deep-cultivation of Planctomycetes and their phenomic and genomic characterization uncovers novel biology.</title>
        <authorList>
            <person name="Wiegand S."/>
            <person name="Jogler M."/>
            <person name="Boedeker C."/>
            <person name="Pinto D."/>
            <person name="Vollmers J."/>
            <person name="Rivas-Marin E."/>
            <person name="Kohn T."/>
            <person name="Peeters S.H."/>
            <person name="Heuer A."/>
            <person name="Rast P."/>
            <person name="Oberbeckmann S."/>
            <person name="Bunk B."/>
            <person name="Jeske O."/>
            <person name="Meyerdierks A."/>
            <person name="Storesund J.E."/>
            <person name="Kallscheuer N."/>
            <person name="Luecker S."/>
            <person name="Lage O.M."/>
            <person name="Pohl T."/>
            <person name="Merkel B.J."/>
            <person name="Hornburger P."/>
            <person name="Mueller R.-W."/>
            <person name="Bruemmer F."/>
            <person name="Labrenz M."/>
            <person name="Spormann A.M."/>
            <person name="Op den Camp H."/>
            <person name="Overmann J."/>
            <person name="Amann R."/>
            <person name="Jetten M.S.M."/>
            <person name="Mascher T."/>
            <person name="Medema M.H."/>
            <person name="Devos D.P."/>
            <person name="Kaster A.-K."/>
            <person name="Ovreas L."/>
            <person name="Rohde M."/>
            <person name="Galperin M.Y."/>
            <person name="Jogler C."/>
        </authorList>
    </citation>
    <scope>NUCLEOTIDE SEQUENCE [LARGE SCALE GENOMIC DNA]</scope>
    <source>
        <strain evidence="10 11">ElP</strain>
    </source>
</reference>
<dbReference type="InterPro" id="IPR001091">
    <property type="entry name" value="RM_Methyltransferase"/>
</dbReference>
<dbReference type="InterPro" id="IPR002941">
    <property type="entry name" value="DNA_methylase_N4/N6"/>
</dbReference>
<gene>
    <name evidence="10" type="primary">yhdJ_5</name>
    <name evidence="10" type="ORF">ElP_49090</name>
</gene>
<keyword evidence="5" id="KW-0680">Restriction system</keyword>
<keyword evidence="2 10" id="KW-0489">Methyltransferase</keyword>
<evidence type="ECO:0000259" key="9">
    <source>
        <dbReference type="Pfam" id="PF01555"/>
    </source>
</evidence>
<dbReference type="InterPro" id="IPR017985">
    <property type="entry name" value="MeTrfase_CN4_CS"/>
</dbReference>
<organism evidence="10 11">
    <name type="scientific">Tautonia plasticadhaerens</name>
    <dbReference type="NCBI Taxonomy" id="2527974"/>
    <lineage>
        <taxon>Bacteria</taxon>
        <taxon>Pseudomonadati</taxon>
        <taxon>Planctomycetota</taxon>
        <taxon>Planctomycetia</taxon>
        <taxon>Isosphaerales</taxon>
        <taxon>Isosphaeraceae</taxon>
        <taxon>Tautonia</taxon>
    </lineage>
</organism>
<dbReference type="Proteomes" id="UP000317835">
    <property type="component" value="Chromosome"/>
</dbReference>
<dbReference type="PROSITE" id="PS00093">
    <property type="entry name" value="N4_MTASE"/>
    <property type="match status" value="1"/>
</dbReference>